<dbReference type="EMBL" id="CAWUPB010001197">
    <property type="protein sequence ID" value="CAK7356293.1"/>
    <property type="molecule type" value="Genomic_DNA"/>
</dbReference>
<reference evidence="2 3" key="1">
    <citation type="submission" date="2024-01" db="EMBL/GenBank/DDBJ databases">
        <authorList>
            <person name="Waweru B."/>
        </authorList>
    </citation>
    <scope>NUCLEOTIDE SEQUENCE [LARGE SCALE GENOMIC DNA]</scope>
</reference>
<evidence type="ECO:0000256" key="1">
    <source>
        <dbReference type="SAM" id="MobiDB-lite"/>
    </source>
</evidence>
<name>A0AAV1SSY7_9ROSI</name>
<comment type="caution">
    <text evidence="2">The sequence shown here is derived from an EMBL/GenBank/DDBJ whole genome shotgun (WGS) entry which is preliminary data.</text>
</comment>
<evidence type="ECO:0000313" key="2">
    <source>
        <dbReference type="EMBL" id="CAK7356293.1"/>
    </source>
</evidence>
<proteinExistence type="predicted"/>
<feature type="region of interest" description="Disordered" evidence="1">
    <location>
        <begin position="1"/>
        <end position="28"/>
    </location>
</feature>
<keyword evidence="3" id="KW-1185">Reference proteome</keyword>
<gene>
    <name evidence="2" type="ORF">DCAF_LOCUS26564</name>
</gene>
<dbReference type="AlphaFoldDB" id="A0AAV1SSY7"/>
<organism evidence="2 3">
    <name type="scientific">Dovyalis caffra</name>
    <dbReference type="NCBI Taxonomy" id="77055"/>
    <lineage>
        <taxon>Eukaryota</taxon>
        <taxon>Viridiplantae</taxon>
        <taxon>Streptophyta</taxon>
        <taxon>Embryophyta</taxon>
        <taxon>Tracheophyta</taxon>
        <taxon>Spermatophyta</taxon>
        <taxon>Magnoliopsida</taxon>
        <taxon>eudicotyledons</taxon>
        <taxon>Gunneridae</taxon>
        <taxon>Pentapetalae</taxon>
        <taxon>rosids</taxon>
        <taxon>fabids</taxon>
        <taxon>Malpighiales</taxon>
        <taxon>Salicaceae</taxon>
        <taxon>Flacourtieae</taxon>
        <taxon>Dovyalis</taxon>
    </lineage>
</organism>
<evidence type="ECO:0000313" key="3">
    <source>
        <dbReference type="Proteomes" id="UP001314170"/>
    </source>
</evidence>
<sequence>MKAMKEWVEMNDEQRGKEGLQEMRKRKENSRPMELLMYVSNIDHMVSPANPLNFKPEFDQHTS</sequence>
<accession>A0AAV1SSY7</accession>
<protein>
    <submittedName>
        <fullName evidence="2">Uncharacterized protein</fullName>
    </submittedName>
</protein>
<dbReference type="Proteomes" id="UP001314170">
    <property type="component" value="Unassembled WGS sequence"/>
</dbReference>